<dbReference type="EMBL" id="SSTE01017613">
    <property type="protein sequence ID" value="KAA0040275.1"/>
    <property type="molecule type" value="Genomic_DNA"/>
</dbReference>
<sequence>MFMNNTNNEFLVAQEKYARNLIKKFDLEQAKAKCTHTTTHIKVFKYNRGKKVHESLYRNIIGSLLYLLASPPNTAYVVGVCAQYQVDPSKSHLRCAKCILKAVLGTNASPSLPLVDPTNECGRESRKFQTNSKQSWKFRAPISKFVAMVVVHFDSFDHDDVSLANIMRCKFEASVATKSCLGESSKEA</sequence>
<dbReference type="PANTHER" id="PTHR11439">
    <property type="entry name" value="GAG-POL-RELATED RETROTRANSPOSON"/>
    <property type="match status" value="1"/>
</dbReference>
<comment type="caution">
    <text evidence="1">The sequence shown here is derived from an EMBL/GenBank/DDBJ whole genome shotgun (WGS) entry which is preliminary data.</text>
</comment>
<evidence type="ECO:0000313" key="2">
    <source>
        <dbReference type="Proteomes" id="UP000321393"/>
    </source>
</evidence>
<dbReference type="AlphaFoldDB" id="A0A5A7TFT4"/>
<accession>A0A5A7TFT4</accession>
<organism evidence="1 2">
    <name type="scientific">Cucumis melo var. makuwa</name>
    <name type="common">Oriental melon</name>
    <dbReference type="NCBI Taxonomy" id="1194695"/>
    <lineage>
        <taxon>Eukaryota</taxon>
        <taxon>Viridiplantae</taxon>
        <taxon>Streptophyta</taxon>
        <taxon>Embryophyta</taxon>
        <taxon>Tracheophyta</taxon>
        <taxon>Spermatophyta</taxon>
        <taxon>Magnoliopsida</taxon>
        <taxon>eudicotyledons</taxon>
        <taxon>Gunneridae</taxon>
        <taxon>Pentapetalae</taxon>
        <taxon>rosids</taxon>
        <taxon>fabids</taxon>
        <taxon>Cucurbitales</taxon>
        <taxon>Cucurbitaceae</taxon>
        <taxon>Benincaseae</taxon>
        <taxon>Cucumis</taxon>
    </lineage>
</organism>
<evidence type="ECO:0000313" key="1">
    <source>
        <dbReference type="EMBL" id="KAA0040275.1"/>
    </source>
</evidence>
<dbReference type="PANTHER" id="PTHR11439:SF486">
    <property type="entry name" value="RLK (RECEPTOR-LIKE KINASE) PROTEIN, PUTATIVE-RELATED"/>
    <property type="match status" value="1"/>
</dbReference>
<dbReference type="Proteomes" id="UP000321393">
    <property type="component" value="Unassembled WGS sequence"/>
</dbReference>
<proteinExistence type="predicted"/>
<protein>
    <submittedName>
        <fullName evidence="1">Mitochondrial protein</fullName>
    </submittedName>
</protein>
<gene>
    <name evidence="1" type="ORF">E6C27_scaffold2379G00040</name>
</gene>
<name>A0A5A7TFT4_CUCMM</name>
<reference evidence="1 2" key="1">
    <citation type="submission" date="2019-08" db="EMBL/GenBank/DDBJ databases">
        <title>Draft genome sequences of two oriental melons (Cucumis melo L. var makuwa).</title>
        <authorList>
            <person name="Kwon S.-Y."/>
        </authorList>
    </citation>
    <scope>NUCLEOTIDE SEQUENCE [LARGE SCALE GENOMIC DNA]</scope>
    <source>
        <strain evidence="2">cv. SW 3</strain>
        <tissue evidence="1">Leaf</tissue>
    </source>
</reference>